<proteinExistence type="predicted"/>
<name>A0A4C1SRM2_EUMVA</name>
<dbReference type="EMBL" id="BGZK01000014">
    <property type="protein sequence ID" value="GBP04604.1"/>
    <property type="molecule type" value="Genomic_DNA"/>
</dbReference>
<keyword evidence="3" id="KW-1185">Reference proteome</keyword>
<feature type="region of interest" description="Disordered" evidence="1">
    <location>
        <begin position="191"/>
        <end position="214"/>
    </location>
</feature>
<gene>
    <name evidence="2" type="ORF">EVAR_3947_1</name>
</gene>
<comment type="caution">
    <text evidence="2">The sequence shown here is derived from an EMBL/GenBank/DDBJ whole genome shotgun (WGS) entry which is preliminary data.</text>
</comment>
<evidence type="ECO:0000256" key="1">
    <source>
        <dbReference type="SAM" id="MobiDB-lite"/>
    </source>
</evidence>
<organism evidence="2 3">
    <name type="scientific">Eumeta variegata</name>
    <name type="common">Bagworm moth</name>
    <name type="synonym">Eumeta japonica</name>
    <dbReference type="NCBI Taxonomy" id="151549"/>
    <lineage>
        <taxon>Eukaryota</taxon>
        <taxon>Metazoa</taxon>
        <taxon>Ecdysozoa</taxon>
        <taxon>Arthropoda</taxon>
        <taxon>Hexapoda</taxon>
        <taxon>Insecta</taxon>
        <taxon>Pterygota</taxon>
        <taxon>Neoptera</taxon>
        <taxon>Endopterygota</taxon>
        <taxon>Lepidoptera</taxon>
        <taxon>Glossata</taxon>
        <taxon>Ditrysia</taxon>
        <taxon>Tineoidea</taxon>
        <taxon>Psychidae</taxon>
        <taxon>Oiketicinae</taxon>
        <taxon>Eumeta</taxon>
    </lineage>
</organism>
<accession>A0A4C1SRM2</accession>
<dbReference type="AlphaFoldDB" id="A0A4C1SRM2"/>
<evidence type="ECO:0000313" key="3">
    <source>
        <dbReference type="Proteomes" id="UP000299102"/>
    </source>
</evidence>
<sequence length="214" mass="23254">MEEKAFKRSALRTLDDARWIKRRGGDGASRHGASAARGILKKKKGGKNLKNLQLGKTYEKVGKSKKPLPANAARRRKTTVFLNCAGGGRRGFWAPAGRGGDFLKISTDTAKCIQPPIAVLRTLRQHLGRPAPRTVVAPVSAVVIDSGPALVRSGGIKILVLKYETKRLWKHRTVGCAGACVHILFFSGMPPRSRESYSRPELPAPGMVRDTHTG</sequence>
<evidence type="ECO:0000313" key="2">
    <source>
        <dbReference type="EMBL" id="GBP04604.1"/>
    </source>
</evidence>
<protein>
    <submittedName>
        <fullName evidence="2">Uncharacterized protein</fullName>
    </submittedName>
</protein>
<dbReference type="Proteomes" id="UP000299102">
    <property type="component" value="Unassembled WGS sequence"/>
</dbReference>
<reference evidence="2 3" key="1">
    <citation type="journal article" date="2019" name="Commun. Biol.">
        <title>The bagworm genome reveals a unique fibroin gene that provides high tensile strength.</title>
        <authorList>
            <person name="Kono N."/>
            <person name="Nakamura H."/>
            <person name="Ohtoshi R."/>
            <person name="Tomita M."/>
            <person name="Numata K."/>
            <person name="Arakawa K."/>
        </authorList>
    </citation>
    <scope>NUCLEOTIDE SEQUENCE [LARGE SCALE GENOMIC DNA]</scope>
</reference>